<evidence type="ECO:0000313" key="2">
    <source>
        <dbReference type="EnsemblFungi" id="EJT81562"/>
    </source>
</evidence>
<reference evidence="1" key="3">
    <citation type="submission" date="2010-09" db="EMBL/GenBank/DDBJ databases">
        <title>Annotation of Gaeumannomyces graminis var. tritici R3-111a-1.</title>
        <authorList>
            <consortium name="The Broad Institute Genome Sequencing Platform"/>
            <person name="Ma L.-J."/>
            <person name="Dead R."/>
            <person name="Young S.K."/>
            <person name="Zeng Q."/>
            <person name="Gargeya S."/>
            <person name="Fitzgerald M."/>
            <person name="Haas B."/>
            <person name="Abouelleil A."/>
            <person name="Alvarado L."/>
            <person name="Arachchi H.M."/>
            <person name="Berlin A."/>
            <person name="Brown A."/>
            <person name="Chapman S.B."/>
            <person name="Chen Z."/>
            <person name="Dunbar C."/>
            <person name="Freedman E."/>
            <person name="Gearin G."/>
            <person name="Gellesch M."/>
            <person name="Goldberg J."/>
            <person name="Griggs A."/>
            <person name="Gujja S."/>
            <person name="Heiman D."/>
            <person name="Howarth C."/>
            <person name="Larson L."/>
            <person name="Lui A."/>
            <person name="MacDonald P.J.P."/>
            <person name="Mehta T."/>
            <person name="Montmayeur A."/>
            <person name="Murphy C."/>
            <person name="Neiman D."/>
            <person name="Pearson M."/>
            <person name="Priest M."/>
            <person name="Roberts A."/>
            <person name="Saif S."/>
            <person name="Shea T."/>
            <person name="Shenoy N."/>
            <person name="Sisk P."/>
            <person name="Stolte C."/>
            <person name="Sykes S."/>
            <person name="Yandava C."/>
            <person name="Wortman J."/>
            <person name="Nusbaum C."/>
            <person name="Birren B."/>
        </authorList>
    </citation>
    <scope>NUCLEOTIDE SEQUENCE</scope>
    <source>
        <strain evidence="1">R3-111a-1</strain>
    </source>
</reference>
<reference evidence="1" key="2">
    <citation type="submission" date="2010-07" db="EMBL/GenBank/DDBJ databases">
        <authorList>
            <consortium name="The Broad Institute Genome Sequencing Platform"/>
            <consortium name="Broad Institute Genome Sequencing Center for Infectious Disease"/>
            <person name="Ma L.-J."/>
            <person name="Dead R."/>
            <person name="Young S."/>
            <person name="Zeng Q."/>
            <person name="Koehrsen M."/>
            <person name="Alvarado L."/>
            <person name="Berlin A."/>
            <person name="Chapman S.B."/>
            <person name="Chen Z."/>
            <person name="Freedman E."/>
            <person name="Gellesch M."/>
            <person name="Goldberg J."/>
            <person name="Griggs A."/>
            <person name="Gujja S."/>
            <person name="Heilman E.R."/>
            <person name="Heiman D."/>
            <person name="Hepburn T."/>
            <person name="Howarth C."/>
            <person name="Jen D."/>
            <person name="Larson L."/>
            <person name="Mehta T."/>
            <person name="Neiman D."/>
            <person name="Pearson M."/>
            <person name="Roberts A."/>
            <person name="Saif S."/>
            <person name="Shea T."/>
            <person name="Shenoy N."/>
            <person name="Sisk P."/>
            <person name="Stolte C."/>
            <person name="Sykes S."/>
            <person name="Walk T."/>
            <person name="White J."/>
            <person name="Yandava C."/>
            <person name="Haas B."/>
            <person name="Nusbaum C."/>
            <person name="Birren B."/>
        </authorList>
    </citation>
    <scope>NUCLEOTIDE SEQUENCE</scope>
    <source>
        <strain evidence="1">R3-111a-1</strain>
    </source>
</reference>
<dbReference type="EnsemblFungi" id="EJT81562">
    <property type="protein sequence ID" value="EJT81562"/>
    <property type="gene ID" value="GGTG_01540"/>
</dbReference>
<reference evidence="3" key="1">
    <citation type="submission" date="2010-07" db="EMBL/GenBank/DDBJ databases">
        <title>The genome sequence of Gaeumannomyces graminis var. tritici strain R3-111a-1.</title>
        <authorList>
            <consortium name="The Broad Institute Genome Sequencing Platform"/>
            <person name="Ma L.-J."/>
            <person name="Dead R."/>
            <person name="Young S."/>
            <person name="Zeng Q."/>
            <person name="Koehrsen M."/>
            <person name="Alvarado L."/>
            <person name="Berlin A."/>
            <person name="Chapman S.B."/>
            <person name="Chen Z."/>
            <person name="Freedman E."/>
            <person name="Gellesch M."/>
            <person name="Goldberg J."/>
            <person name="Griggs A."/>
            <person name="Gujja S."/>
            <person name="Heilman E.R."/>
            <person name="Heiman D."/>
            <person name="Hepburn T."/>
            <person name="Howarth C."/>
            <person name="Jen D."/>
            <person name="Larson L."/>
            <person name="Mehta T."/>
            <person name="Neiman D."/>
            <person name="Pearson M."/>
            <person name="Roberts A."/>
            <person name="Saif S."/>
            <person name="Shea T."/>
            <person name="Shenoy N."/>
            <person name="Sisk P."/>
            <person name="Stolte C."/>
            <person name="Sykes S."/>
            <person name="Walk T."/>
            <person name="White J."/>
            <person name="Yandava C."/>
            <person name="Haas B."/>
            <person name="Nusbaum C."/>
            <person name="Birren B."/>
        </authorList>
    </citation>
    <scope>NUCLEOTIDE SEQUENCE [LARGE SCALE GENOMIC DNA]</scope>
    <source>
        <strain evidence="3">R3-111a-1</strain>
    </source>
</reference>
<name>J3NJV9_GAET3</name>
<dbReference type="Proteomes" id="UP000006039">
    <property type="component" value="Unassembled WGS sequence"/>
</dbReference>
<dbReference type="OrthoDB" id="5428038at2759"/>
<dbReference type="RefSeq" id="XP_009217571.1">
    <property type="nucleotide sequence ID" value="XM_009219307.1"/>
</dbReference>
<dbReference type="GeneID" id="20341998"/>
<dbReference type="EMBL" id="GL385395">
    <property type="protein sequence ID" value="EJT81562.1"/>
    <property type="molecule type" value="Genomic_DNA"/>
</dbReference>
<protein>
    <submittedName>
        <fullName evidence="1 2">Uncharacterized protein</fullName>
    </submittedName>
</protein>
<evidence type="ECO:0000313" key="1">
    <source>
        <dbReference type="EMBL" id="EJT81562.1"/>
    </source>
</evidence>
<gene>
    <name evidence="2" type="primary">20341998</name>
    <name evidence="1" type="ORF">GGTG_01540</name>
</gene>
<dbReference type="AlphaFoldDB" id="J3NJV9"/>
<sequence>MRARCAPRCRLPTPSHIAPADALAGGIWITDSMLSSMFERYCSVAKASRRMASSAPGPLESSRRLGRRRMADAAMPQTHPALPSWAYMYPADLTQWRWERPTTASSRAQNQLNDESQRSALPLPASWLSALLGWDGGASPRAYAHNEEEGATLTVTPPEVVSKGQGTTALDMVESVQKQCLLFWDEIQALDAARGPELLVDAKARYAEMMESFQQYISLGILTSGECELALETLAEKIRDKFCKPSLHNRLLLQLYVKTVKGIRSSRLAHGEKYNRLPIKLLKGLSELNSGAHLIRGFREIMAEVTPELLGNRELGWVQTILRACLSTWSVDSSWGNRSHLSTMVDIAQAELGVFSGRMSALQAALSSDAGIEYCLRAADAASGSLQICDMALRLSREMRISGPDIERIHVSLLAGAMRGFHLGQHPDVMKAAEKVVTEQRGQPHHHRLLINWLSVLSQMPQVTQKTLFAFMSGSFEGNRAEQVRPSSAFSEVELCHVLIEQWTSRGHISYKEYRALRSRLRASGPSHGLPSLVESIYDVKKADSAFWFYIGLWQCLRAIGATERLVPALERLSRQHRARLRPALVKLAEAVTSQTGRVAEGIHGLYHGLDECHLAMEANGGLGESDHALSEMVNDTEYHPFEVFETLGQPLITKNTPSATRRRILHRRFRISRRQATILAKLSVMFSKAAHLTDSQRFRYVNHCVLLLKRHNTRGKEASAAMTGLFKVVTKDLLESGWTRPSRIQWFLWLVKKSQGAAAAAECRKALDTWAQIWARRRREERAQRDDESGNYIR</sequence>
<keyword evidence="3" id="KW-1185">Reference proteome</keyword>
<reference evidence="2" key="5">
    <citation type="submission" date="2018-04" db="UniProtKB">
        <authorList>
            <consortium name="EnsemblFungi"/>
        </authorList>
    </citation>
    <scope>IDENTIFICATION</scope>
    <source>
        <strain evidence="2">R3-111a-1</strain>
    </source>
</reference>
<accession>J3NJV9</accession>
<dbReference type="eggNOG" id="ENOG502RG7P">
    <property type="taxonomic scope" value="Eukaryota"/>
</dbReference>
<proteinExistence type="predicted"/>
<dbReference type="VEuPathDB" id="FungiDB:GGTG_01540"/>
<organism evidence="1">
    <name type="scientific">Gaeumannomyces tritici (strain R3-111a-1)</name>
    <name type="common">Wheat and barley take-all root rot fungus</name>
    <name type="synonym">Gaeumannomyces graminis var. tritici</name>
    <dbReference type="NCBI Taxonomy" id="644352"/>
    <lineage>
        <taxon>Eukaryota</taxon>
        <taxon>Fungi</taxon>
        <taxon>Dikarya</taxon>
        <taxon>Ascomycota</taxon>
        <taxon>Pezizomycotina</taxon>
        <taxon>Sordariomycetes</taxon>
        <taxon>Sordariomycetidae</taxon>
        <taxon>Magnaporthales</taxon>
        <taxon>Magnaporthaceae</taxon>
        <taxon>Gaeumannomyces</taxon>
    </lineage>
</organism>
<dbReference type="STRING" id="644352.J3NJV9"/>
<reference evidence="2" key="4">
    <citation type="journal article" date="2015" name="G3 (Bethesda)">
        <title>Genome sequences of three phytopathogenic species of the Magnaporthaceae family of fungi.</title>
        <authorList>
            <person name="Okagaki L.H."/>
            <person name="Nunes C.C."/>
            <person name="Sailsbery J."/>
            <person name="Clay B."/>
            <person name="Brown D."/>
            <person name="John T."/>
            <person name="Oh Y."/>
            <person name="Young N."/>
            <person name="Fitzgerald M."/>
            <person name="Haas B.J."/>
            <person name="Zeng Q."/>
            <person name="Young S."/>
            <person name="Adiconis X."/>
            <person name="Fan L."/>
            <person name="Levin J.Z."/>
            <person name="Mitchell T.K."/>
            <person name="Okubara P.A."/>
            <person name="Farman M.L."/>
            <person name="Kohn L.M."/>
            <person name="Birren B."/>
            <person name="Ma L.-J."/>
            <person name="Dean R.A."/>
        </authorList>
    </citation>
    <scope>NUCLEOTIDE SEQUENCE</scope>
    <source>
        <strain evidence="2">R3-111a-1</strain>
    </source>
</reference>
<evidence type="ECO:0000313" key="3">
    <source>
        <dbReference type="Proteomes" id="UP000006039"/>
    </source>
</evidence>
<dbReference type="HOGENOM" id="CLU_017045_0_0_1"/>